<dbReference type="RefSeq" id="WP_294893497.1">
    <property type="nucleotide sequence ID" value="NZ_DLUI01000131.1"/>
</dbReference>
<keyword evidence="2" id="KW-0489">Methyltransferase</keyword>
<dbReference type="GO" id="GO:0008168">
    <property type="term" value="F:methyltransferase activity"/>
    <property type="evidence" value="ECO:0007669"/>
    <property type="project" value="UniProtKB-KW"/>
</dbReference>
<accession>A0A2D3WJC8</accession>
<reference evidence="2 3" key="1">
    <citation type="journal article" date="2017" name="Front. Microbiol.">
        <title>Comparative Genomic Analysis of the Class Epsilonproteobacteria and Proposed Reclassification to Epsilonbacteraeota (phyl. nov.).</title>
        <authorList>
            <person name="Waite D.W."/>
            <person name="Vanwonterghem I."/>
            <person name="Rinke C."/>
            <person name="Parks D.H."/>
            <person name="Zhang Y."/>
            <person name="Takai K."/>
            <person name="Sievert S.M."/>
            <person name="Simon J."/>
            <person name="Campbell B.J."/>
            <person name="Hanson T.E."/>
            <person name="Woyke T."/>
            <person name="Klotz M.G."/>
            <person name="Hugenholtz P."/>
        </authorList>
    </citation>
    <scope>NUCLEOTIDE SEQUENCE [LARGE SCALE GENOMIC DNA]</scope>
    <source>
        <strain evidence="2">UBA12443</strain>
    </source>
</reference>
<protein>
    <submittedName>
        <fullName evidence="2">Methyltransferase type 11</fullName>
    </submittedName>
</protein>
<feature type="domain" description="Methyltransferase" evidence="1">
    <location>
        <begin position="61"/>
        <end position="148"/>
    </location>
</feature>
<name>A0A2D3WJC8_9BACT</name>
<dbReference type="SUPFAM" id="SSF53335">
    <property type="entry name" value="S-adenosyl-L-methionine-dependent methyltransferases"/>
    <property type="match status" value="1"/>
</dbReference>
<sequence length="264" mass="29788">MFLEPINFPAMYKEHKATTDFKAKTSSDWDEKSADMALSTINSPYVEDFISRMNITGDEVILDIGCGPGALTIPLAKRVKEVIAIDFSAQMLEELRAYAAREGVTNIKTYHIGWDDDWSHLPQIDIAVASRSMEVSDVEAALAKMSAHASKACYLTYKVGGSFVDMNILDFIGKKVKTKPDYWYIPIILYAQGFLPRVDYIETGRGSVRSGSEEEFVESLIWSIGSLEEEQRSKAREYYRDIIVGQNRPPRAVNWAFIGWETSL</sequence>
<dbReference type="PANTHER" id="PTHR43667">
    <property type="entry name" value="CYCLOPROPANE-FATTY-ACYL-PHOSPHOLIPID SYNTHASE"/>
    <property type="match status" value="1"/>
</dbReference>
<dbReference type="InterPro" id="IPR029063">
    <property type="entry name" value="SAM-dependent_MTases_sf"/>
</dbReference>
<evidence type="ECO:0000313" key="3">
    <source>
        <dbReference type="Proteomes" id="UP000228859"/>
    </source>
</evidence>
<keyword evidence="2" id="KW-0808">Transferase</keyword>
<dbReference type="InterPro" id="IPR041698">
    <property type="entry name" value="Methyltransf_25"/>
</dbReference>
<dbReference type="Gene3D" id="3.40.50.150">
    <property type="entry name" value="Vaccinia Virus protein VP39"/>
    <property type="match status" value="1"/>
</dbReference>
<dbReference type="EMBL" id="DLUI01000131">
    <property type="protein sequence ID" value="DAB37824.1"/>
    <property type="molecule type" value="Genomic_DNA"/>
</dbReference>
<organism evidence="2 3">
    <name type="scientific">Sulfuricurvum kujiense</name>
    <dbReference type="NCBI Taxonomy" id="148813"/>
    <lineage>
        <taxon>Bacteria</taxon>
        <taxon>Pseudomonadati</taxon>
        <taxon>Campylobacterota</taxon>
        <taxon>Epsilonproteobacteria</taxon>
        <taxon>Campylobacterales</taxon>
        <taxon>Sulfurimonadaceae</taxon>
        <taxon>Sulfuricurvum</taxon>
    </lineage>
</organism>
<dbReference type="Pfam" id="PF13649">
    <property type="entry name" value="Methyltransf_25"/>
    <property type="match status" value="1"/>
</dbReference>
<gene>
    <name evidence="2" type="ORF">CFH83_09125</name>
</gene>
<dbReference type="GO" id="GO:0032259">
    <property type="term" value="P:methylation"/>
    <property type="evidence" value="ECO:0007669"/>
    <property type="project" value="UniProtKB-KW"/>
</dbReference>
<comment type="caution">
    <text evidence="2">The sequence shown here is derived from an EMBL/GenBank/DDBJ whole genome shotgun (WGS) entry which is preliminary data.</text>
</comment>
<proteinExistence type="predicted"/>
<dbReference type="Proteomes" id="UP000228859">
    <property type="component" value="Unassembled WGS sequence"/>
</dbReference>
<evidence type="ECO:0000313" key="2">
    <source>
        <dbReference type="EMBL" id="DAB37824.1"/>
    </source>
</evidence>
<evidence type="ECO:0000259" key="1">
    <source>
        <dbReference type="Pfam" id="PF13649"/>
    </source>
</evidence>
<dbReference type="InterPro" id="IPR050723">
    <property type="entry name" value="CFA/CMAS"/>
</dbReference>
<dbReference type="AlphaFoldDB" id="A0A2D3WJC8"/>
<dbReference type="CDD" id="cd02440">
    <property type="entry name" value="AdoMet_MTases"/>
    <property type="match status" value="1"/>
</dbReference>
<dbReference type="PANTHER" id="PTHR43667:SF2">
    <property type="entry name" value="FATTY ACID C-METHYL TRANSFERASE"/>
    <property type="match status" value="1"/>
</dbReference>